<dbReference type="Pfam" id="PF00672">
    <property type="entry name" value="HAMP"/>
    <property type="match status" value="1"/>
</dbReference>
<keyword evidence="5" id="KW-0812">Transmembrane</keyword>
<keyword evidence="4" id="KW-0807">Transducer</keyword>
<dbReference type="FunFam" id="1.10.287.950:FF:000001">
    <property type="entry name" value="Methyl-accepting chemotaxis sensory transducer"/>
    <property type="match status" value="1"/>
</dbReference>
<sequence>MYKLGSQIATNFSTAIQEWKNVLLRGKNPKEMEKYWGAHIHEMKEVTKLIQEMEQHVKDDTVVHDLVNELSREMASAQEGYRTAFETFQSAGFDAATGDTAAKGKDRAAAQTLSKLRETLSITEQQVTNAAITDAQVATKLSILVMLLVSGISFVAAIALSRRITQPITEAVDVADRVANGDLTTAIAVRNADETGLLLASLQTMQRNLIKLVTLVRQKAEGVATACTEIAQGTQDLSSRTEHHASALEETAASSDELASTVKHNADSAHTADQLAKNASNVATQGGEVVNLVVQTMHSIHESSRKISEIIGVIDGIAFQTNILALNAAVEAARAGEQGRGFAVVAAEVRSLAGRSAQAAGEIKQLINASVEHVEKGTTLANRAGETMNEVVASIRRVTDIVEEISTASHEQATGVAQVGEAVASMDQLTQHNAALVEEMTAATSNLREQANELVQLVESFQCA</sequence>
<evidence type="ECO:0000256" key="1">
    <source>
        <dbReference type="ARBA" id="ARBA00004370"/>
    </source>
</evidence>
<dbReference type="InterPro" id="IPR051310">
    <property type="entry name" value="MCP_chemotaxis"/>
</dbReference>
<dbReference type="HOGENOM" id="CLU_000445_107_16_4"/>
<evidence type="ECO:0000313" key="8">
    <source>
        <dbReference type="EMBL" id="AGX86231.1"/>
    </source>
</evidence>
<comment type="subcellular location">
    <subcellularLocation>
        <location evidence="1">Membrane</location>
    </subcellularLocation>
</comment>
<evidence type="ECO:0000259" key="6">
    <source>
        <dbReference type="PROSITE" id="PS50111"/>
    </source>
</evidence>
<gene>
    <name evidence="8" type="primary">tsr-1</name>
    <name evidence="8" type="ORF">Cenrod_0097</name>
</gene>
<dbReference type="OrthoDB" id="1884279at2"/>
<keyword evidence="2" id="KW-0488">Methylation</keyword>
<accession>U5N418</accession>
<evidence type="ECO:0000256" key="4">
    <source>
        <dbReference type="PROSITE-ProRule" id="PRU00284"/>
    </source>
</evidence>
<dbReference type="PROSITE" id="PS50111">
    <property type="entry name" value="CHEMOTAXIS_TRANSDUC_2"/>
    <property type="match status" value="1"/>
</dbReference>
<dbReference type="eggNOG" id="COG0840">
    <property type="taxonomic scope" value="Bacteria"/>
</dbReference>
<dbReference type="InterPro" id="IPR004089">
    <property type="entry name" value="MCPsignal_dom"/>
</dbReference>
<dbReference type="PATRIC" id="fig|946483.4.peg.96"/>
<evidence type="ECO:0000256" key="5">
    <source>
        <dbReference type="SAM" id="Phobius"/>
    </source>
</evidence>
<dbReference type="Gene3D" id="1.10.287.950">
    <property type="entry name" value="Methyl-accepting chemotaxis protein"/>
    <property type="match status" value="1"/>
</dbReference>
<feature type="domain" description="HAMP" evidence="7">
    <location>
        <begin position="162"/>
        <end position="214"/>
    </location>
</feature>
<evidence type="ECO:0000256" key="3">
    <source>
        <dbReference type="ARBA" id="ARBA00029447"/>
    </source>
</evidence>
<keyword evidence="9" id="KW-1185">Reference proteome</keyword>
<name>U5N418_9BURK</name>
<evidence type="ECO:0000259" key="7">
    <source>
        <dbReference type="PROSITE" id="PS50885"/>
    </source>
</evidence>
<dbReference type="GO" id="GO:0005886">
    <property type="term" value="C:plasma membrane"/>
    <property type="evidence" value="ECO:0007669"/>
    <property type="project" value="TreeGrafter"/>
</dbReference>
<dbReference type="PANTHER" id="PTHR43531:SF14">
    <property type="entry name" value="METHYL-ACCEPTING CHEMOTAXIS PROTEIN I-RELATED"/>
    <property type="match status" value="1"/>
</dbReference>
<dbReference type="STRING" id="946483.Cenrod_0097"/>
<dbReference type="InterPro" id="IPR003660">
    <property type="entry name" value="HAMP_dom"/>
</dbReference>
<dbReference type="GO" id="GO:0004888">
    <property type="term" value="F:transmembrane signaling receptor activity"/>
    <property type="evidence" value="ECO:0007669"/>
    <property type="project" value="TreeGrafter"/>
</dbReference>
<dbReference type="SMART" id="SM00283">
    <property type="entry name" value="MA"/>
    <property type="match status" value="1"/>
</dbReference>
<evidence type="ECO:0000313" key="9">
    <source>
        <dbReference type="Proteomes" id="UP000017184"/>
    </source>
</evidence>
<dbReference type="GO" id="GO:0007165">
    <property type="term" value="P:signal transduction"/>
    <property type="evidence" value="ECO:0007669"/>
    <property type="project" value="UniProtKB-KW"/>
</dbReference>
<dbReference type="GO" id="GO:0006935">
    <property type="term" value="P:chemotaxis"/>
    <property type="evidence" value="ECO:0007669"/>
    <property type="project" value="TreeGrafter"/>
</dbReference>
<organism evidence="8 9">
    <name type="scientific">Candidatus Symbiobacter mobilis CR</name>
    <dbReference type="NCBI Taxonomy" id="946483"/>
    <lineage>
        <taxon>Bacteria</taxon>
        <taxon>Pseudomonadati</taxon>
        <taxon>Pseudomonadota</taxon>
        <taxon>Betaproteobacteria</taxon>
        <taxon>Burkholderiales</taxon>
        <taxon>Comamonadaceae</taxon>
    </lineage>
</organism>
<evidence type="ECO:0000256" key="2">
    <source>
        <dbReference type="ARBA" id="ARBA00022481"/>
    </source>
</evidence>
<dbReference type="AlphaFoldDB" id="U5N418"/>
<keyword evidence="5" id="KW-1133">Transmembrane helix</keyword>
<dbReference type="KEGG" id="cbx:Cenrod_0097"/>
<comment type="similarity">
    <text evidence="3">Belongs to the methyl-accepting chemotaxis (MCP) protein family.</text>
</comment>
<protein>
    <submittedName>
        <fullName evidence="8">Methyl-accepting chemotaxis protein</fullName>
    </submittedName>
</protein>
<dbReference type="EMBL" id="CP004885">
    <property type="protein sequence ID" value="AGX86231.1"/>
    <property type="molecule type" value="Genomic_DNA"/>
</dbReference>
<proteinExistence type="inferred from homology"/>
<dbReference type="Pfam" id="PF00015">
    <property type="entry name" value="MCPsignal"/>
    <property type="match status" value="1"/>
</dbReference>
<dbReference type="CDD" id="cd11386">
    <property type="entry name" value="MCP_signal"/>
    <property type="match status" value="1"/>
</dbReference>
<dbReference type="SMART" id="SM00304">
    <property type="entry name" value="HAMP"/>
    <property type="match status" value="1"/>
</dbReference>
<dbReference type="Proteomes" id="UP000017184">
    <property type="component" value="Chromosome"/>
</dbReference>
<dbReference type="SUPFAM" id="SSF58104">
    <property type="entry name" value="Methyl-accepting chemotaxis protein (MCP) signaling domain"/>
    <property type="match status" value="1"/>
</dbReference>
<feature type="transmembrane region" description="Helical" evidence="5">
    <location>
        <begin position="141"/>
        <end position="160"/>
    </location>
</feature>
<reference evidence="8 9" key="1">
    <citation type="journal article" date="2013" name="Genome Biol.">
        <title>Genomic analysis reveals key aspects of prokaryotic symbiosis in the phototrophic consortium "Chlorochromatium aggregatum".</title>
        <authorList>
            <person name="Liu Z."/>
            <person name="Muller J."/>
            <person name="Li T."/>
            <person name="Alvey R.M."/>
            <person name="Vogl K."/>
            <person name="Frigaard N.U."/>
            <person name="Rockwell N.C."/>
            <person name="Boyd E.S."/>
            <person name="Tomsho L.P."/>
            <person name="Schuster S.C."/>
            <person name="Henke P."/>
            <person name="Rohde M."/>
            <person name="Overmann J."/>
            <person name="Bryant D.A."/>
        </authorList>
    </citation>
    <scope>NUCLEOTIDE SEQUENCE [LARGE SCALE GENOMIC DNA]</scope>
    <source>
        <strain evidence="8">CR</strain>
    </source>
</reference>
<feature type="domain" description="Methyl-accepting transducer" evidence="6">
    <location>
        <begin position="219"/>
        <end position="448"/>
    </location>
</feature>
<dbReference type="PANTHER" id="PTHR43531">
    <property type="entry name" value="PROTEIN ICFG"/>
    <property type="match status" value="1"/>
</dbReference>
<dbReference type="PROSITE" id="PS50885">
    <property type="entry name" value="HAMP"/>
    <property type="match status" value="1"/>
</dbReference>
<keyword evidence="5" id="KW-0472">Membrane</keyword>
<dbReference type="CDD" id="cd06225">
    <property type="entry name" value="HAMP"/>
    <property type="match status" value="1"/>
</dbReference>